<organism evidence="1 2">
    <name type="scientific">Rubus argutus</name>
    <name type="common">Southern blackberry</name>
    <dbReference type="NCBI Taxonomy" id="59490"/>
    <lineage>
        <taxon>Eukaryota</taxon>
        <taxon>Viridiplantae</taxon>
        <taxon>Streptophyta</taxon>
        <taxon>Embryophyta</taxon>
        <taxon>Tracheophyta</taxon>
        <taxon>Spermatophyta</taxon>
        <taxon>Magnoliopsida</taxon>
        <taxon>eudicotyledons</taxon>
        <taxon>Gunneridae</taxon>
        <taxon>Pentapetalae</taxon>
        <taxon>rosids</taxon>
        <taxon>fabids</taxon>
        <taxon>Rosales</taxon>
        <taxon>Rosaceae</taxon>
        <taxon>Rosoideae</taxon>
        <taxon>Rosoideae incertae sedis</taxon>
        <taxon>Rubus</taxon>
    </lineage>
</organism>
<comment type="caution">
    <text evidence="1">The sequence shown here is derived from an EMBL/GenBank/DDBJ whole genome shotgun (WGS) entry which is preliminary data.</text>
</comment>
<dbReference type="PANTHER" id="PTHR35118">
    <property type="entry name" value="KINASE FAMILY PROTEIN"/>
    <property type="match status" value="1"/>
</dbReference>
<name>A0AAW1XKB1_RUBAR</name>
<sequence length="167" mass="19078">MKLGYQQSDFDASLEEILNGSFRKFTSGLLQNDLELSPGHSSNGSSFRRSSSIISTHSVSGNSASSKFTPSKRRVFKGLKDYARKLVDLELFTHSLEDWVLENSCEDSADGEQSFTAPFMMDELHKLDWHWKVFCFSNFSGCHVQIMFLVVQMKMSILHWKTSFMLL</sequence>
<proteinExistence type="predicted"/>
<evidence type="ECO:0000313" key="1">
    <source>
        <dbReference type="EMBL" id="KAK9937238.1"/>
    </source>
</evidence>
<gene>
    <name evidence="1" type="ORF">M0R45_014041</name>
</gene>
<reference evidence="1 2" key="1">
    <citation type="journal article" date="2023" name="G3 (Bethesda)">
        <title>A chromosome-length genome assembly and annotation of blackberry (Rubus argutus, cv. 'Hillquist').</title>
        <authorList>
            <person name="Bruna T."/>
            <person name="Aryal R."/>
            <person name="Dudchenko O."/>
            <person name="Sargent D.J."/>
            <person name="Mead D."/>
            <person name="Buti M."/>
            <person name="Cavallini A."/>
            <person name="Hytonen T."/>
            <person name="Andres J."/>
            <person name="Pham M."/>
            <person name="Weisz D."/>
            <person name="Mascagni F."/>
            <person name="Usai G."/>
            <person name="Natali L."/>
            <person name="Bassil N."/>
            <person name="Fernandez G.E."/>
            <person name="Lomsadze A."/>
            <person name="Armour M."/>
            <person name="Olukolu B."/>
            <person name="Poorten T."/>
            <person name="Britton C."/>
            <person name="Davik J."/>
            <person name="Ashrafi H."/>
            <person name="Aiden E.L."/>
            <person name="Borodovsky M."/>
            <person name="Worthington M."/>
        </authorList>
    </citation>
    <scope>NUCLEOTIDE SEQUENCE [LARGE SCALE GENOMIC DNA]</scope>
    <source>
        <strain evidence="1">PI 553951</strain>
    </source>
</reference>
<protein>
    <submittedName>
        <fullName evidence="1">Uncharacterized protein</fullName>
    </submittedName>
</protein>
<evidence type="ECO:0000313" key="2">
    <source>
        <dbReference type="Proteomes" id="UP001457282"/>
    </source>
</evidence>
<dbReference type="PANTHER" id="PTHR35118:SF2">
    <property type="entry name" value="PROTEIN KINASE DOMAIN-CONTAINING PROTEIN"/>
    <property type="match status" value="1"/>
</dbReference>
<dbReference type="Proteomes" id="UP001457282">
    <property type="component" value="Unassembled WGS sequence"/>
</dbReference>
<keyword evidence="2" id="KW-1185">Reference proteome</keyword>
<accession>A0AAW1XKB1</accession>
<dbReference type="AlphaFoldDB" id="A0AAW1XKB1"/>
<dbReference type="EMBL" id="JBEDUW010000003">
    <property type="protein sequence ID" value="KAK9937238.1"/>
    <property type="molecule type" value="Genomic_DNA"/>
</dbReference>